<feature type="compositionally biased region" description="Basic and acidic residues" evidence="1">
    <location>
        <begin position="13"/>
        <end position="41"/>
    </location>
</feature>
<sequence>DDGPARAQGGGERTPERQQGHHRDVPAARHDERPDDDLRQL</sequence>
<protein>
    <submittedName>
        <fullName evidence="2">Uncharacterized protein</fullName>
    </submittedName>
</protein>
<reference evidence="2" key="1">
    <citation type="submission" date="2020-02" db="EMBL/GenBank/DDBJ databases">
        <authorList>
            <person name="Meier V. D."/>
        </authorList>
    </citation>
    <scope>NUCLEOTIDE SEQUENCE</scope>
    <source>
        <strain evidence="2">AVDCRST_MAG32</strain>
    </source>
</reference>
<feature type="region of interest" description="Disordered" evidence="1">
    <location>
        <begin position="1"/>
        <end position="41"/>
    </location>
</feature>
<gene>
    <name evidence="2" type="ORF">AVDCRST_MAG32-726</name>
</gene>
<evidence type="ECO:0000313" key="2">
    <source>
        <dbReference type="EMBL" id="CAA9370725.1"/>
    </source>
</evidence>
<dbReference type="AlphaFoldDB" id="A0A6J4MZR3"/>
<organism evidence="2">
    <name type="scientific">uncultured Nocardioides sp</name>
    <dbReference type="NCBI Taxonomy" id="198441"/>
    <lineage>
        <taxon>Bacteria</taxon>
        <taxon>Bacillati</taxon>
        <taxon>Actinomycetota</taxon>
        <taxon>Actinomycetes</taxon>
        <taxon>Propionibacteriales</taxon>
        <taxon>Nocardioidaceae</taxon>
        <taxon>Nocardioides</taxon>
        <taxon>environmental samples</taxon>
    </lineage>
</organism>
<feature type="non-terminal residue" evidence="2">
    <location>
        <position position="1"/>
    </location>
</feature>
<proteinExistence type="predicted"/>
<evidence type="ECO:0000256" key="1">
    <source>
        <dbReference type="SAM" id="MobiDB-lite"/>
    </source>
</evidence>
<dbReference type="EMBL" id="CADCUM010000027">
    <property type="protein sequence ID" value="CAA9370725.1"/>
    <property type="molecule type" value="Genomic_DNA"/>
</dbReference>
<feature type="non-terminal residue" evidence="2">
    <location>
        <position position="41"/>
    </location>
</feature>
<name>A0A6J4MZR3_9ACTN</name>
<accession>A0A6J4MZR3</accession>